<organism evidence="4 5">
    <name type="scientific">Legionella fallonii LLAP-10</name>
    <dbReference type="NCBI Taxonomy" id="1212491"/>
    <lineage>
        <taxon>Bacteria</taxon>
        <taxon>Pseudomonadati</taxon>
        <taxon>Pseudomonadota</taxon>
        <taxon>Gammaproteobacteria</taxon>
        <taxon>Legionellales</taxon>
        <taxon>Legionellaceae</taxon>
        <taxon>Legionella</taxon>
    </lineage>
</organism>
<dbReference type="SMART" id="SM00749">
    <property type="entry name" value="BON"/>
    <property type="match status" value="1"/>
</dbReference>
<evidence type="ECO:0000313" key="4">
    <source>
        <dbReference type="EMBL" id="CEG59094.1"/>
    </source>
</evidence>
<dbReference type="InterPro" id="IPR051686">
    <property type="entry name" value="Lipoprotein_DolP"/>
</dbReference>
<gene>
    <name evidence="4" type="ORF">LFA_3772</name>
</gene>
<dbReference type="InterPro" id="IPR014004">
    <property type="entry name" value="Transpt-assoc_nodulatn_dom_bac"/>
</dbReference>
<accession>A0A098G9B4</accession>
<name>A0A098G9B4_9GAMM</name>
<keyword evidence="1 2" id="KW-0732">Signal</keyword>
<evidence type="ECO:0000313" key="5">
    <source>
        <dbReference type="Proteomes" id="UP000032430"/>
    </source>
</evidence>
<dbReference type="KEGG" id="lfa:LFA_3772"/>
<dbReference type="EMBL" id="LN614827">
    <property type="protein sequence ID" value="CEG59094.1"/>
    <property type="molecule type" value="Genomic_DNA"/>
</dbReference>
<feature type="domain" description="BON" evidence="3">
    <location>
        <begin position="42"/>
        <end position="112"/>
    </location>
</feature>
<reference evidence="5" key="1">
    <citation type="submission" date="2014-09" db="EMBL/GenBank/DDBJ databases">
        <authorList>
            <person name="Gomez-Valero L."/>
        </authorList>
    </citation>
    <scope>NUCLEOTIDE SEQUENCE [LARGE SCALE GENOMIC DNA]</scope>
    <source>
        <strain evidence="5">ATCC700992</strain>
    </source>
</reference>
<evidence type="ECO:0000259" key="3">
    <source>
        <dbReference type="PROSITE" id="PS50914"/>
    </source>
</evidence>
<dbReference type="STRING" id="1212491.LFA_3772"/>
<dbReference type="HOGENOM" id="CLU_083606_4_0_6"/>
<dbReference type="AlphaFoldDB" id="A0A098G9B4"/>
<dbReference type="OrthoDB" id="9783990at2"/>
<dbReference type="PROSITE" id="PS50914">
    <property type="entry name" value="BON"/>
    <property type="match status" value="2"/>
</dbReference>
<protein>
    <recommendedName>
        <fullName evidence="3">BON domain-containing protein</fullName>
    </recommendedName>
</protein>
<proteinExistence type="predicted"/>
<keyword evidence="5" id="KW-1185">Reference proteome</keyword>
<dbReference type="PANTHER" id="PTHR34606:SF4">
    <property type="entry name" value="OUTER MEMBRANE LIPOPROTEIN DOLP"/>
    <property type="match status" value="1"/>
</dbReference>
<dbReference type="RefSeq" id="WP_045097284.1">
    <property type="nucleotide sequence ID" value="NZ_LN614827.1"/>
</dbReference>
<sequence length="190" mass="21491">MKKQGCFIILIVLCVCLSSCLGTVWTGATTVYDRHSLYKKLNDYHILVAINNVLAANKTFDNSSCVIDIAVFNGDVLLAGHLPSLELLDELRHRISKVTGYRRLFNVITVKRIPSNGVQDSWITTKIRSQIIADSSIDPNVFKVVTSDRVVYLMGDVQRDEAEKVVQIARYTNGVERVVKIFRYYTYQGK</sequence>
<dbReference type="Proteomes" id="UP000032430">
    <property type="component" value="Chromosome I"/>
</dbReference>
<dbReference type="PANTHER" id="PTHR34606">
    <property type="entry name" value="BON DOMAIN-CONTAINING PROTEIN"/>
    <property type="match status" value="1"/>
</dbReference>
<feature type="chain" id="PRO_5001942848" description="BON domain-containing protein" evidence="2">
    <location>
        <begin position="22"/>
        <end position="190"/>
    </location>
</feature>
<dbReference type="InterPro" id="IPR007055">
    <property type="entry name" value="BON_dom"/>
</dbReference>
<evidence type="ECO:0000256" key="1">
    <source>
        <dbReference type="ARBA" id="ARBA00022729"/>
    </source>
</evidence>
<feature type="signal peptide" evidence="2">
    <location>
        <begin position="1"/>
        <end position="21"/>
    </location>
</feature>
<evidence type="ECO:0000256" key="2">
    <source>
        <dbReference type="SAM" id="SignalP"/>
    </source>
</evidence>
<dbReference type="Pfam" id="PF04972">
    <property type="entry name" value="BON"/>
    <property type="match status" value="1"/>
</dbReference>
<feature type="domain" description="BON" evidence="3">
    <location>
        <begin position="119"/>
        <end position="186"/>
    </location>
</feature>